<keyword evidence="10 12" id="KW-0238">DNA-binding</keyword>
<feature type="domain" description="Toprim" evidence="16">
    <location>
        <begin position="246"/>
        <end position="327"/>
    </location>
</feature>
<dbReference type="InterPro" id="IPR006295">
    <property type="entry name" value="DNA_primase_DnaG"/>
</dbReference>
<dbReference type="Pfam" id="PF08275">
    <property type="entry name" value="DNAG_N"/>
    <property type="match status" value="1"/>
</dbReference>
<protein>
    <recommendedName>
        <fullName evidence="12 13">DNA primase</fullName>
        <ecNumber evidence="12">2.7.7.101</ecNumber>
    </recommendedName>
</protein>
<keyword evidence="9" id="KW-0460">Magnesium</keyword>
<dbReference type="PANTHER" id="PTHR30313:SF2">
    <property type="entry name" value="DNA PRIMASE"/>
    <property type="match status" value="1"/>
</dbReference>
<evidence type="ECO:0000256" key="14">
    <source>
        <dbReference type="PIRSR" id="PIRSR002811-1"/>
    </source>
</evidence>
<dbReference type="EC" id="2.7.7.101" evidence="12"/>
<feature type="coiled-coil region" evidence="15">
    <location>
        <begin position="535"/>
        <end position="562"/>
    </location>
</feature>
<dbReference type="STRING" id="1817864.A2Z21_05395"/>
<evidence type="ECO:0000256" key="11">
    <source>
        <dbReference type="ARBA" id="ARBA00023163"/>
    </source>
</evidence>
<dbReference type="InterPro" id="IPR006171">
    <property type="entry name" value="TOPRIM_dom"/>
</dbReference>
<evidence type="ECO:0000256" key="8">
    <source>
        <dbReference type="ARBA" id="ARBA00022833"/>
    </source>
</evidence>
<dbReference type="SUPFAM" id="SSF56731">
    <property type="entry name" value="DNA primase core"/>
    <property type="match status" value="1"/>
</dbReference>
<comment type="catalytic activity">
    <reaction evidence="12">
        <text>ssDNA + n NTP = ssDNA/pppN(pN)n-1 hybrid + (n-1) diphosphate.</text>
        <dbReference type="EC" id="2.7.7.101"/>
    </reaction>
</comment>
<evidence type="ECO:0000256" key="7">
    <source>
        <dbReference type="ARBA" id="ARBA00022771"/>
    </source>
</evidence>
<evidence type="ECO:0000256" key="5">
    <source>
        <dbReference type="ARBA" id="ARBA00022705"/>
    </source>
</evidence>
<comment type="caution">
    <text evidence="17">The sequence shown here is derived from an EMBL/GenBank/DDBJ whole genome shotgun (WGS) entry which is preliminary data.</text>
</comment>
<dbReference type="InterPro" id="IPR034151">
    <property type="entry name" value="TOPRIM_DnaG_bac"/>
</dbReference>
<dbReference type="FunFam" id="3.40.1360.10:FF:000002">
    <property type="entry name" value="DNA primase"/>
    <property type="match status" value="1"/>
</dbReference>
<keyword evidence="1 12" id="KW-0240">DNA-directed RNA polymerase</keyword>
<proteinExistence type="inferred from homology"/>
<dbReference type="GO" id="GO:0003677">
    <property type="term" value="F:DNA binding"/>
    <property type="evidence" value="ECO:0007669"/>
    <property type="project" value="UniProtKB-KW"/>
</dbReference>
<dbReference type="HAMAP" id="MF_00974">
    <property type="entry name" value="DNA_primase_DnaG"/>
    <property type="match status" value="1"/>
</dbReference>
<comment type="similarity">
    <text evidence="12 13">Belongs to the DnaG primase family.</text>
</comment>
<dbReference type="FunFam" id="3.90.580.10:FF:000001">
    <property type="entry name" value="DNA primase"/>
    <property type="match status" value="1"/>
</dbReference>
<dbReference type="AlphaFoldDB" id="A0A1F5V2M0"/>
<dbReference type="Proteomes" id="UP000179157">
    <property type="component" value="Unassembled WGS sequence"/>
</dbReference>
<dbReference type="GO" id="GO:0008270">
    <property type="term" value="F:zinc ion binding"/>
    <property type="evidence" value="ECO:0007669"/>
    <property type="project" value="UniProtKB-UniRule"/>
</dbReference>
<dbReference type="PROSITE" id="PS50880">
    <property type="entry name" value="TOPRIM"/>
    <property type="match status" value="1"/>
</dbReference>
<dbReference type="GO" id="GO:0005737">
    <property type="term" value="C:cytoplasm"/>
    <property type="evidence" value="ECO:0007669"/>
    <property type="project" value="TreeGrafter"/>
</dbReference>
<dbReference type="Gene3D" id="3.40.1360.10">
    <property type="match status" value="1"/>
</dbReference>
<dbReference type="InterPro" id="IPR050219">
    <property type="entry name" value="DnaG_primase"/>
</dbReference>
<dbReference type="SMART" id="SM00493">
    <property type="entry name" value="TOPRIM"/>
    <property type="match status" value="1"/>
</dbReference>
<evidence type="ECO:0000256" key="10">
    <source>
        <dbReference type="ARBA" id="ARBA00023125"/>
    </source>
</evidence>
<dbReference type="InterPro" id="IPR030846">
    <property type="entry name" value="DnaG_bac"/>
</dbReference>
<keyword evidence="5 12" id="KW-0235">DNA replication</keyword>
<comment type="domain">
    <text evidence="12">Contains an N-terminal zinc-binding domain, a central core domain that contains the primase activity, and a C-terminal DnaB-binding domain.</text>
</comment>
<dbReference type="InterPro" id="IPR016136">
    <property type="entry name" value="DNA_helicase_N/primase_C"/>
</dbReference>
<evidence type="ECO:0000256" key="1">
    <source>
        <dbReference type="ARBA" id="ARBA00022478"/>
    </source>
</evidence>
<dbReference type="Gene3D" id="3.90.980.10">
    <property type="entry name" value="DNA primase, catalytic core, N-terminal domain"/>
    <property type="match status" value="1"/>
</dbReference>
<keyword evidence="8 12" id="KW-0862">Zinc</keyword>
<dbReference type="InterPro" id="IPR036977">
    <property type="entry name" value="DNA_primase_Znf_CHC2"/>
</dbReference>
<comment type="cofactor">
    <cofactor evidence="12 13 14">
        <name>Zn(2+)</name>
        <dbReference type="ChEBI" id="CHEBI:29105"/>
    </cofactor>
    <text evidence="12 13 14">Binds 1 zinc ion per monomer.</text>
</comment>
<keyword evidence="15" id="KW-0175">Coiled coil</keyword>
<dbReference type="GO" id="GO:0000428">
    <property type="term" value="C:DNA-directed RNA polymerase complex"/>
    <property type="evidence" value="ECO:0007669"/>
    <property type="project" value="UniProtKB-KW"/>
</dbReference>
<dbReference type="InterPro" id="IPR019475">
    <property type="entry name" value="DNA_primase_DnaB-bd"/>
</dbReference>
<dbReference type="PIRSF" id="PIRSF002811">
    <property type="entry name" value="DnaG"/>
    <property type="match status" value="1"/>
</dbReference>
<organism evidence="17 18">
    <name type="scientific">Fraserbacteria sp. (strain RBG_16_55_9)</name>
    <dbReference type="NCBI Taxonomy" id="1817864"/>
    <lineage>
        <taxon>Bacteria</taxon>
        <taxon>Candidatus Fraseribacteriota</taxon>
    </lineage>
</organism>
<dbReference type="InterPro" id="IPR013264">
    <property type="entry name" value="DNAG_N"/>
</dbReference>
<dbReference type="GO" id="GO:1990077">
    <property type="term" value="C:primosome complex"/>
    <property type="evidence" value="ECO:0007669"/>
    <property type="project" value="UniProtKB-KW"/>
</dbReference>
<dbReference type="Pfam" id="PF10410">
    <property type="entry name" value="DnaB_bind"/>
    <property type="match status" value="1"/>
</dbReference>
<keyword evidence="2 12" id="KW-0639">Primosome</keyword>
<dbReference type="Pfam" id="PF13155">
    <property type="entry name" value="Toprim_2"/>
    <property type="match status" value="1"/>
</dbReference>
<keyword evidence="4 12" id="KW-0548">Nucleotidyltransferase</keyword>
<keyword evidence="6 12" id="KW-0479">Metal-binding</keyword>
<dbReference type="InterPro" id="IPR037068">
    <property type="entry name" value="DNA_primase_core_N_sf"/>
</dbReference>
<sequence length="597" mass="67759">MATRDEIEEIRTRVDIVALISRYVTVRPSGKNFLAICPFHPDKAPSFTISPEKGLFHCFGCGEGGDVFKFLMKIERIEFPEAVNRLAAQAGISLKSERLPSDSLVQLRELVERVARHYERRLKEPVGKRALQYLLERGLTPEVISRFRLGYAPPAGEDLLKAFKGQEEQLSRSGVVMEGERGRWSFFRDRVIFPVLSSQGEVAGFAGRTLSNEEPKYLNTKNTPLFEKSRLLYGLPWARSAFTTHGEALLVEGYMDVIMSHQHGFAHAVASMGTAFTEEQARLLKRFVSRVLIAYDRDVAGRSATLRGMKQLLSTGLEVSIVLLPTGEDPDELLRREGQEAFQNLLRQAVPFPEFYIQALLEENDARSLRGQEQILTSARAFLQDLESPALRAQVLKEISGSLDIPMEDLLGVKGREASVIIGSGAPDKQSWGVEEHLMYLMLQGEYPIERATRELKPEDFQRFSRAMETLFSLYREEAAPPDRIAGTRGQHLLNEWLSRLDSEDQEELRELAVSERRDADSERAIAQLLGQLRLMSVERRLNALEREIKESQRRHDNATIQPLQQEQQELFKERRQLLRQLGWGASVAKGGGRRDE</sequence>
<gene>
    <name evidence="12" type="primary">dnaG</name>
    <name evidence="17" type="ORF">A2Z21_05395</name>
</gene>
<keyword evidence="11 12" id="KW-0804">Transcription</keyword>
<evidence type="ECO:0000256" key="3">
    <source>
        <dbReference type="ARBA" id="ARBA00022679"/>
    </source>
</evidence>
<evidence type="ECO:0000256" key="9">
    <source>
        <dbReference type="ARBA" id="ARBA00022842"/>
    </source>
</evidence>
<accession>A0A1F5V2M0</accession>
<dbReference type="PANTHER" id="PTHR30313">
    <property type="entry name" value="DNA PRIMASE"/>
    <property type="match status" value="1"/>
</dbReference>
<evidence type="ECO:0000256" key="4">
    <source>
        <dbReference type="ARBA" id="ARBA00022695"/>
    </source>
</evidence>
<evidence type="ECO:0000256" key="2">
    <source>
        <dbReference type="ARBA" id="ARBA00022515"/>
    </source>
</evidence>
<dbReference type="NCBIfam" id="TIGR01391">
    <property type="entry name" value="dnaG"/>
    <property type="match status" value="1"/>
</dbReference>
<dbReference type="Gene3D" id="1.10.860.10">
    <property type="entry name" value="DNAb Helicase, Chain A"/>
    <property type="match status" value="1"/>
</dbReference>
<feature type="zinc finger region" description="CHC2-type" evidence="12 14">
    <location>
        <begin position="37"/>
        <end position="61"/>
    </location>
</feature>
<dbReference type="Gene3D" id="3.90.580.10">
    <property type="entry name" value="Zinc finger, CHC2-type domain"/>
    <property type="match status" value="1"/>
</dbReference>
<evidence type="ECO:0000256" key="15">
    <source>
        <dbReference type="SAM" id="Coils"/>
    </source>
</evidence>
<comment type="subunit">
    <text evidence="12">Monomer. Interacts with DnaB.</text>
</comment>
<keyword evidence="3 12" id="KW-0808">Transferase</keyword>
<dbReference type="InterPro" id="IPR002694">
    <property type="entry name" value="Znf_CHC2"/>
</dbReference>
<evidence type="ECO:0000259" key="16">
    <source>
        <dbReference type="PROSITE" id="PS50880"/>
    </source>
</evidence>
<dbReference type="SMART" id="SM00400">
    <property type="entry name" value="ZnF_CHCC"/>
    <property type="match status" value="1"/>
</dbReference>
<evidence type="ECO:0000313" key="17">
    <source>
        <dbReference type="EMBL" id="OGF57684.1"/>
    </source>
</evidence>
<reference evidence="17 18" key="1">
    <citation type="journal article" date="2016" name="Nat. Commun.">
        <title>Thousands of microbial genomes shed light on interconnected biogeochemical processes in an aquifer system.</title>
        <authorList>
            <person name="Anantharaman K."/>
            <person name="Brown C.T."/>
            <person name="Hug L.A."/>
            <person name="Sharon I."/>
            <person name="Castelle C.J."/>
            <person name="Probst A.J."/>
            <person name="Thomas B.C."/>
            <person name="Singh A."/>
            <person name="Wilkins M.J."/>
            <person name="Karaoz U."/>
            <person name="Brodie E.L."/>
            <person name="Williams K.H."/>
            <person name="Hubbard S.S."/>
            <person name="Banfield J.F."/>
        </authorList>
    </citation>
    <scope>NUCLEOTIDE SEQUENCE [LARGE SCALE GENOMIC DNA]</scope>
    <source>
        <strain evidence="18">RBG_16_55_9</strain>
    </source>
</reference>
<dbReference type="GO" id="GO:0003899">
    <property type="term" value="F:DNA-directed RNA polymerase activity"/>
    <property type="evidence" value="ECO:0007669"/>
    <property type="project" value="UniProtKB-UniRule"/>
</dbReference>
<evidence type="ECO:0000256" key="12">
    <source>
        <dbReference type="HAMAP-Rule" id="MF_00974"/>
    </source>
</evidence>
<evidence type="ECO:0000256" key="13">
    <source>
        <dbReference type="PIRNR" id="PIRNR002811"/>
    </source>
</evidence>
<dbReference type="CDD" id="cd03364">
    <property type="entry name" value="TOPRIM_DnaG_primases"/>
    <property type="match status" value="1"/>
</dbReference>
<dbReference type="GO" id="GO:0006269">
    <property type="term" value="P:DNA replication, synthesis of primer"/>
    <property type="evidence" value="ECO:0007669"/>
    <property type="project" value="UniProtKB-UniRule"/>
</dbReference>
<evidence type="ECO:0000256" key="6">
    <source>
        <dbReference type="ARBA" id="ARBA00022723"/>
    </source>
</evidence>
<dbReference type="Pfam" id="PF01807">
    <property type="entry name" value="Zn_ribbon_DnaG"/>
    <property type="match status" value="1"/>
</dbReference>
<name>A0A1F5V2M0_FRAXR</name>
<dbReference type="EMBL" id="MFGX01000006">
    <property type="protein sequence ID" value="OGF57684.1"/>
    <property type="molecule type" value="Genomic_DNA"/>
</dbReference>
<keyword evidence="7 12" id="KW-0863">Zinc-finger</keyword>
<dbReference type="SUPFAM" id="SSF57783">
    <property type="entry name" value="Zinc beta-ribbon"/>
    <property type="match status" value="1"/>
</dbReference>
<comment type="function">
    <text evidence="12 13">RNA polymerase that catalyzes the synthesis of short RNA molecules used as primers for DNA polymerase during DNA replication.</text>
</comment>
<evidence type="ECO:0000313" key="18">
    <source>
        <dbReference type="Proteomes" id="UP000179157"/>
    </source>
</evidence>